<evidence type="ECO:0000313" key="2">
    <source>
        <dbReference type="EMBL" id="KAG9680614.1"/>
    </source>
</evidence>
<reference evidence="2" key="1">
    <citation type="journal article" date="2021" name="J Fungi (Basel)">
        <title>Virulence traits and population genomics of the black yeast Aureobasidium melanogenum.</title>
        <authorList>
            <person name="Cernosa A."/>
            <person name="Sun X."/>
            <person name="Gostincar C."/>
            <person name="Fang C."/>
            <person name="Gunde-Cimerman N."/>
            <person name="Song Z."/>
        </authorList>
    </citation>
    <scope>NUCLEOTIDE SEQUENCE</scope>
    <source>
        <strain evidence="2">EXF-9911</strain>
    </source>
</reference>
<feature type="compositionally biased region" description="Basic and acidic residues" evidence="1">
    <location>
        <begin position="190"/>
        <end position="204"/>
    </location>
</feature>
<accession>A0A9P8E4V2</accession>
<name>A0A9P8E4V2_AURME</name>
<sequence length="225" mass="24766">MNTPPVPWDANAPHRYETARRVASEAQAARQETKINSQCTATTNQIQSTTGVETLEVKNPLDSSQRNENHTCTDIEVRHTDNTIQTVHMNSSGSAVESDMESVDISSDDGSDDGWSVISNGSDFVVVDSADTANYHSDAKAGKRSALPKRVSKLHARSRTSKVRQQKMMSSQNEQGEPKMMKPAVGHSSQGDDEHTQRLAHPKDTQNAIDELIERLTEQARALKL</sequence>
<dbReference type="EMBL" id="JAHFXF010000956">
    <property type="protein sequence ID" value="KAG9680614.1"/>
    <property type="molecule type" value="Genomic_DNA"/>
</dbReference>
<dbReference type="AlphaFoldDB" id="A0A9P8E4V2"/>
<feature type="region of interest" description="Disordered" evidence="1">
    <location>
        <begin position="137"/>
        <end position="210"/>
    </location>
</feature>
<dbReference type="Proteomes" id="UP000779574">
    <property type="component" value="Unassembled WGS sequence"/>
</dbReference>
<protein>
    <submittedName>
        <fullName evidence="2">Uncharacterized protein</fullName>
    </submittedName>
</protein>
<evidence type="ECO:0000313" key="3">
    <source>
        <dbReference type="Proteomes" id="UP000779574"/>
    </source>
</evidence>
<feature type="non-terminal residue" evidence="2">
    <location>
        <position position="225"/>
    </location>
</feature>
<organism evidence="2 3">
    <name type="scientific">Aureobasidium melanogenum</name>
    <name type="common">Aureobasidium pullulans var. melanogenum</name>
    <dbReference type="NCBI Taxonomy" id="46634"/>
    <lineage>
        <taxon>Eukaryota</taxon>
        <taxon>Fungi</taxon>
        <taxon>Dikarya</taxon>
        <taxon>Ascomycota</taxon>
        <taxon>Pezizomycotina</taxon>
        <taxon>Dothideomycetes</taxon>
        <taxon>Dothideomycetidae</taxon>
        <taxon>Dothideales</taxon>
        <taxon>Saccotheciaceae</taxon>
        <taxon>Aureobasidium</taxon>
    </lineage>
</organism>
<feature type="compositionally biased region" description="Basic residues" evidence="1">
    <location>
        <begin position="142"/>
        <end position="165"/>
    </location>
</feature>
<reference evidence="2" key="2">
    <citation type="submission" date="2021-08" db="EMBL/GenBank/DDBJ databases">
        <authorList>
            <person name="Gostincar C."/>
            <person name="Sun X."/>
            <person name="Song Z."/>
            <person name="Gunde-Cimerman N."/>
        </authorList>
    </citation>
    <scope>NUCLEOTIDE SEQUENCE</scope>
    <source>
        <strain evidence="2">EXF-9911</strain>
    </source>
</reference>
<feature type="compositionally biased region" description="Acidic residues" evidence="1">
    <location>
        <begin position="98"/>
        <end position="112"/>
    </location>
</feature>
<gene>
    <name evidence="2" type="ORF">KCU76_g15040</name>
</gene>
<dbReference type="OrthoDB" id="3901936at2759"/>
<comment type="caution">
    <text evidence="2">The sequence shown here is derived from an EMBL/GenBank/DDBJ whole genome shotgun (WGS) entry which is preliminary data.</text>
</comment>
<evidence type="ECO:0000256" key="1">
    <source>
        <dbReference type="SAM" id="MobiDB-lite"/>
    </source>
</evidence>
<proteinExistence type="predicted"/>
<feature type="region of interest" description="Disordered" evidence="1">
    <location>
        <begin position="91"/>
        <end position="114"/>
    </location>
</feature>